<reference evidence="2" key="1">
    <citation type="submission" date="2023-07" db="EMBL/GenBank/DDBJ databases">
        <title>Brevundimonas soil sp. nov., isolated from the soil of chemical plant.</title>
        <authorList>
            <person name="Wu N."/>
        </authorList>
    </citation>
    <scope>NUCLEOTIDE SEQUENCE</scope>
    <source>
        <strain evidence="2">XZ-24</strain>
    </source>
</reference>
<dbReference type="InterPro" id="IPR010611">
    <property type="entry name" value="3D_dom"/>
</dbReference>
<comment type="caution">
    <text evidence="2">The sequence shown here is derived from an EMBL/GenBank/DDBJ whole genome shotgun (WGS) entry which is preliminary data.</text>
</comment>
<organism evidence="2 3">
    <name type="scientific">Peiella sedimenti</name>
    <dbReference type="NCBI Taxonomy" id="3061083"/>
    <lineage>
        <taxon>Bacteria</taxon>
        <taxon>Pseudomonadati</taxon>
        <taxon>Pseudomonadota</taxon>
        <taxon>Alphaproteobacteria</taxon>
        <taxon>Caulobacterales</taxon>
        <taxon>Caulobacteraceae</taxon>
        <taxon>Peiella</taxon>
    </lineage>
</organism>
<feature type="domain" description="3D" evidence="1">
    <location>
        <begin position="82"/>
        <end position="140"/>
    </location>
</feature>
<sequence length="169" mass="17577">MMLAGSGTWAAVAAVFALSLNAFSLGAVPLSTPVATTVAEAAPAVAAAELEPQWRPRVTLYHAGGGGAGPRDSLGCRPVPMRTIATDPNLIPRRSVVYIRETDGLRLPDGTVHDGVWYASDTGGAIRGGKIDLYTGHGRASMQPVMPLNTRNVSVVRIGSFRGCPPTEA</sequence>
<dbReference type="CDD" id="cd22785">
    <property type="entry name" value="DPBB_MltA-like"/>
    <property type="match status" value="1"/>
</dbReference>
<evidence type="ECO:0000313" key="2">
    <source>
        <dbReference type="EMBL" id="MDO1559241.1"/>
    </source>
</evidence>
<dbReference type="Gene3D" id="2.40.40.10">
    <property type="entry name" value="RlpA-like domain"/>
    <property type="match status" value="1"/>
</dbReference>
<accession>A0ABT8SKZ1</accession>
<dbReference type="InterPro" id="IPR036908">
    <property type="entry name" value="RlpA-like_sf"/>
</dbReference>
<dbReference type="Proteomes" id="UP001169063">
    <property type="component" value="Unassembled WGS sequence"/>
</dbReference>
<dbReference type="EMBL" id="JAUKTR010000003">
    <property type="protein sequence ID" value="MDO1559241.1"/>
    <property type="molecule type" value="Genomic_DNA"/>
</dbReference>
<protein>
    <submittedName>
        <fullName evidence="2">3D domain-containing protein</fullName>
    </submittedName>
</protein>
<evidence type="ECO:0000313" key="3">
    <source>
        <dbReference type="Proteomes" id="UP001169063"/>
    </source>
</evidence>
<dbReference type="Pfam" id="PF06725">
    <property type="entry name" value="3D"/>
    <property type="match status" value="1"/>
</dbReference>
<gene>
    <name evidence="2" type="ORF">Q0812_07345</name>
</gene>
<proteinExistence type="predicted"/>
<keyword evidence="3" id="KW-1185">Reference proteome</keyword>
<name>A0ABT8SKZ1_9CAUL</name>
<dbReference type="SUPFAM" id="SSF50685">
    <property type="entry name" value="Barwin-like endoglucanases"/>
    <property type="match status" value="1"/>
</dbReference>
<evidence type="ECO:0000259" key="1">
    <source>
        <dbReference type="Pfam" id="PF06725"/>
    </source>
</evidence>
<dbReference type="RefSeq" id="WP_302109677.1">
    <property type="nucleotide sequence ID" value="NZ_JAUKTR010000003.1"/>
</dbReference>